<protein>
    <submittedName>
        <fullName evidence="1">Uncharacterized protein</fullName>
    </submittedName>
</protein>
<sequence>MEHTPGPLRVTFTNIPGTDSRQWYVIDSNGDEVAASPVGPHAFNAANARLIAAAPELLKALERITAAIEHNQIAAATLLAEKARTAIKAARKS</sequence>
<name>A0A0F9DS57_9ZZZZ</name>
<reference evidence="1" key="1">
    <citation type="journal article" date="2015" name="Nature">
        <title>Complex archaea that bridge the gap between prokaryotes and eukaryotes.</title>
        <authorList>
            <person name="Spang A."/>
            <person name="Saw J.H."/>
            <person name="Jorgensen S.L."/>
            <person name="Zaremba-Niedzwiedzka K."/>
            <person name="Martijn J."/>
            <person name="Lind A.E."/>
            <person name="van Eijk R."/>
            <person name="Schleper C."/>
            <person name="Guy L."/>
            <person name="Ettema T.J."/>
        </authorList>
    </citation>
    <scope>NUCLEOTIDE SEQUENCE</scope>
</reference>
<dbReference type="EMBL" id="LAZR01030448">
    <property type="protein sequence ID" value="KKL56566.1"/>
    <property type="molecule type" value="Genomic_DNA"/>
</dbReference>
<gene>
    <name evidence="1" type="ORF">LCGC14_2244120</name>
</gene>
<proteinExistence type="predicted"/>
<accession>A0A0F9DS57</accession>
<dbReference type="AlphaFoldDB" id="A0A0F9DS57"/>
<comment type="caution">
    <text evidence="1">The sequence shown here is derived from an EMBL/GenBank/DDBJ whole genome shotgun (WGS) entry which is preliminary data.</text>
</comment>
<organism evidence="1">
    <name type="scientific">marine sediment metagenome</name>
    <dbReference type="NCBI Taxonomy" id="412755"/>
    <lineage>
        <taxon>unclassified sequences</taxon>
        <taxon>metagenomes</taxon>
        <taxon>ecological metagenomes</taxon>
    </lineage>
</organism>
<evidence type="ECO:0000313" key="1">
    <source>
        <dbReference type="EMBL" id="KKL56566.1"/>
    </source>
</evidence>